<organism evidence="8 9">
    <name type="scientific">Serendipita indica (strain DSM 11827)</name>
    <name type="common">Root endophyte fungus</name>
    <name type="synonym">Piriformospora indica</name>
    <dbReference type="NCBI Taxonomy" id="1109443"/>
    <lineage>
        <taxon>Eukaryota</taxon>
        <taxon>Fungi</taxon>
        <taxon>Dikarya</taxon>
        <taxon>Basidiomycota</taxon>
        <taxon>Agaricomycotina</taxon>
        <taxon>Agaricomycetes</taxon>
        <taxon>Sebacinales</taxon>
        <taxon>Serendipitaceae</taxon>
        <taxon>Serendipita</taxon>
    </lineage>
</organism>
<dbReference type="OrthoDB" id="46189at2759"/>
<comment type="subcellular location">
    <subcellularLocation>
        <location evidence="1">Golgi apparatus membrane</location>
        <topology evidence="1">Peripheral membrane protein</topology>
    </subcellularLocation>
</comment>
<dbReference type="HOGENOM" id="CLU_008852_0_0_1"/>
<keyword evidence="9" id="KW-1185">Reference proteome</keyword>
<comment type="similarity">
    <text evidence="2">Belongs to the COG1 family.</text>
</comment>
<proteinExistence type="inferred from homology"/>
<dbReference type="GO" id="GO:0000139">
    <property type="term" value="C:Golgi membrane"/>
    <property type="evidence" value="ECO:0007669"/>
    <property type="project" value="UniProtKB-SubCell"/>
</dbReference>
<evidence type="ECO:0000256" key="3">
    <source>
        <dbReference type="ARBA" id="ARBA00020978"/>
    </source>
</evidence>
<reference evidence="8 9" key="1">
    <citation type="journal article" date="2011" name="PLoS Pathog.">
        <title>Endophytic Life Strategies Decoded by Genome and Transcriptome Analyses of the Mutualistic Root Symbiont Piriformospora indica.</title>
        <authorList>
            <person name="Zuccaro A."/>
            <person name="Lahrmann U."/>
            <person name="Guldener U."/>
            <person name="Langen G."/>
            <person name="Pfiffi S."/>
            <person name="Biedenkopf D."/>
            <person name="Wong P."/>
            <person name="Samans B."/>
            <person name="Grimm C."/>
            <person name="Basiewicz M."/>
            <person name="Murat C."/>
            <person name="Martin F."/>
            <person name="Kogel K.H."/>
        </authorList>
    </citation>
    <scope>NUCLEOTIDE SEQUENCE [LARGE SCALE GENOMIC DNA]</scope>
    <source>
        <strain evidence="8 9">DSM 11827</strain>
    </source>
</reference>
<dbReference type="GO" id="GO:0015031">
    <property type="term" value="P:protein transport"/>
    <property type="evidence" value="ECO:0007669"/>
    <property type="project" value="UniProtKB-KW"/>
</dbReference>
<keyword evidence="4" id="KW-0813">Transport</keyword>
<keyword evidence="6" id="KW-0333">Golgi apparatus</keyword>
<evidence type="ECO:0000313" key="9">
    <source>
        <dbReference type="Proteomes" id="UP000007148"/>
    </source>
</evidence>
<evidence type="ECO:0000256" key="2">
    <source>
        <dbReference type="ARBA" id="ARBA00006653"/>
    </source>
</evidence>
<dbReference type="AlphaFoldDB" id="G4T8N7"/>
<evidence type="ECO:0000256" key="6">
    <source>
        <dbReference type="ARBA" id="ARBA00023034"/>
    </source>
</evidence>
<dbReference type="GO" id="GO:0017119">
    <property type="term" value="C:Golgi transport complex"/>
    <property type="evidence" value="ECO:0007669"/>
    <property type="project" value="InterPro"/>
</dbReference>
<dbReference type="eggNOG" id="KOG2033">
    <property type="taxonomic scope" value="Eukaryota"/>
</dbReference>
<name>G4T8N7_SERID</name>
<dbReference type="InterPro" id="IPR033370">
    <property type="entry name" value="COG1"/>
</dbReference>
<keyword evidence="5" id="KW-0653">Protein transport</keyword>
<protein>
    <recommendedName>
        <fullName evidence="3">Conserved oligomeric Golgi complex subunit 1</fullName>
    </recommendedName>
</protein>
<dbReference type="PANTHER" id="PTHR31658:SF0">
    <property type="entry name" value="CONSERVED OLIGOMERIC GOLGI COMPLEX SUBUNIT 1"/>
    <property type="match status" value="1"/>
</dbReference>
<sequence length="887" mass="97184">MDLKLVTSPINQNTATTPATSSFVRTSAAAEVVFSPKASSAPVKSAATSFFGIPRMDPSAAAGVDEDLAHIDPDELFVRYSVAQVKSLAAKLSADADAKQEELRLMVGERYRDLLEASTSIIDMASASRAVLDGINDMRTSCSEKDIHRTRVAAPSSSDSDSQLKTLQSLAAHMKLLLDCPEQFWKLIERRQYLDAAWLFLVASVVHQSLVEEDEDDGWAAQGIAVSEQFPLVQRQWDAIHSFKAQITHKATQSLREDLTNQETMDAILCLVLLDSRSLNSTLDELLSQRSKAINTFLSNGMNKFKQDIIDQDTTEIPPRKGRRRKVREVRAMLSRAVNIVSETVHKARYIYSHGNSGAASSIEAFLNDMHAEAGLSPFSTSKILGALPSASLLDLYLPTFIKSYTPSIDASGPSFKLSDASLNLKLDQWFNKALDLLVGKLHEWVGLLHHVADVAEVRRVVISSAIVQHLTETERNSLARHVGEVCEGRMISIWKEAFTSLRDDFESGLLNASKLVRASDPSAKNGESEPGLGTLLVIFTFSPLRKRFETAVEQRKNGRTPLLQSVVSVMENGISALENELAKMSTSDNLPVGSLGSQFRELEDQLYKDIATLLQKGLESSGKSEVDRSVLIGRIADSLRHSSIFKMETSSDATITDLKTLLSTVHEKSLSAWQGHLISQITAQTGSIFQARPVQSVEPDQLPVYTRPSGALLDSLYMLQSASQLLGLDHNRIRDMAILNPILESWLAVGLPKVEPESLTLDTAFSRLIWDLHFLQHLCNHLRIQSGITTALDQVTKRLNELSTAKHAQTFLTGTQTAVSQSIPRLQVLLPLLLSGDVSDGANTSSLLIRGVPVAEVATTSPIEVAKPCPRFGLLLIGSTGKPLVR</sequence>
<dbReference type="GO" id="GO:0006891">
    <property type="term" value="P:intra-Golgi vesicle-mediated transport"/>
    <property type="evidence" value="ECO:0007669"/>
    <property type="project" value="InterPro"/>
</dbReference>
<comment type="caution">
    <text evidence="8">The sequence shown here is derived from an EMBL/GenBank/DDBJ whole genome shotgun (WGS) entry which is preliminary data.</text>
</comment>
<accession>G4T8N7</accession>
<dbReference type="Pfam" id="PF08700">
    <property type="entry name" value="VPS51_Exo84_N"/>
    <property type="match status" value="1"/>
</dbReference>
<dbReference type="Proteomes" id="UP000007148">
    <property type="component" value="Unassembled WGS sequence"/>
</dbReference>
<dbReference type="STRING" id="1109443.G4T8N7"/>
<gene>
    <name evidence="8" type="ORF">PIIN_01516</name>
</gene>
<dbReference type="EMBL" id="CAFZ01000018">
    <property type="protein sequence ID" value="CCA67689.1"/>
    <property type="molecule type" value="Genomic_DNA"/>
</dbReference>
<evidence type="ECO:0000256" key="7">
    <source>
        <dbReference type="ARBA" id="ARBA00023136"/>
    </source>
</evidence>
<keyword evidence="7" id="KW-0472">Membrane</keyword>
<dbReference type="InParanoid" id="G4T8N7"/>
<evidence type="ECO:0000313" key="8">
    <source>
        <dbReference type="EMBL" id="CCA67689.1"/>
    </source>
</evidence>
<dbReference type="OMA" id="HLWRLME"/>
<evidence type="ECO:0000256" key="4">
    <source>
        <dbReference type="ARBA" id="ARBA00022448"/>
    </source>
</evidence>
<dbReference type="PANTHER" id="PTHR31658">
    <property type="entry name" value="CONSERVED OLIGOMERIC GOLGI COMPLEX SUBUNIT 1"/>
    <property type="match status" value="1"/>
</dbReference>
<evidence type="ECO:0000256" key="5">
    <source>
        <dbReference type="ARBA" id="ARBA00022927"/>
    </source>
</evidence>
<evidence type="ECO:0000256" key="1">
    <source>
        <dbReference type="ARBA" id="ARBA00004395"/>
    </source>
</evidence>